<keyword evidence="1" id="KW-1133">Transmembrane helix</keyword>
<evidence type="ECO:0000256" key="1">
    <source>
        <dbReference type="SAM" id="Phobius"/>
    </source>
</evidence>
<proteinExistence type="predicted"/>
<reference evidence="2 3" key="1">
    <citation type="submission" date="2020-08" db="EMBL/GenBank/DDBJ databases">
        <title>Genomic Encyclopedia of Type Strains, Phase IV (KMG-IV): sequencing the most valuable type-strain genomes for metagenomic binning, comparative biology and taxonomic classification.</title>
        <authorList>
            <person name="Goeker M."/>
        </authorList>
    </citation>
    <scope>NUCLEOTIDE SEQUENCE [LARGE SCALE GENOMIC DNA]</scope>
    <source>
        <strain evidence="2 3">DSM 11525</strain>
    </source>
</reference>
<feature type="transmembrane region" description="Helical" evidence="1">
    <location>
        <begin position="20"/>
        <end position="39"/>
    </location>
</feature>
<sequence length="40" mass="4845">MHKRLLYRQEDRNMLRRLAIWVECMMMIIGTILLGILLLS</sequence>
<comment type="caution">
    <text evidence="2">The sequence shown here is derived from an EMBL/GenBank/DDBJ whole genome shotgun (WGS) entry which is preliminary data.</text>
</comment>
<name>A0AA89PTE0_9GAMM</name>
<dbReference type="AlphaFoldDB" id="A0AA89PTE0"/>
<gene>
    <name evidence="2" type="ORF">HNQ53_000910</name>
</gene>
<dbReference type="Proteomes" id="UP000563601">
    <property type="component" value="Unassembled WGS sequence"/>
</dbReference>
<organism evidence="2 3">
    <name type="scientific">Microbulbifer hydrolyticus</name>
    <dbReference type="NCBI Taxonomy" id="48074"/>
    <lineage>
        <taxon>Bacteria</taxon>
        <taxon>Pseudomonadati</taxon>
        <taxon>Pseudomonadota</taxon>
        <taxon>Gammaproteobacteria</taxon>
        <taxon>Cellvibrionales</taxon>
        <taxon>Microbulbiferaceae</taxon>
        <taxon>Microbulbifer</taxon>
    </lineage>
</organism>
<dbReference type="RefSeq" id="WP_260182114.1">
    <property type="nucleotide sequence ID" value="NZ_CP047491.1"/>
</dbReference>
<protein>
    <submittedName>
        <fullName evidence="2">Uncharacterized protein</fullName>
    </submittedName>
</protein>
<evidence type="ECO:0000313" key="2">
    <source>
        <dbReference type="EMBL" id="MBB5210722.1"/>
    </source>
</evidence>
<keyword evidence="1" id="KW-0812">Transmembrane</keyword>
<keyword evidence="1" id="KW-0472">Membrane</keyword>
<evidence type="ECO:0000313" key="3">
    <source>
        <dbReference type="Proteomes" id="UP000563601"/>
    </source>
</evidence>
<dbReference type="EMBL" id="JACHHR010000001">
    <property type="protein sequence ID" value="MBB5210722.1"/>
    <property type="molecule type" value="Genomic_DNA"/>
</dbReference>
<accession>A0AA89PTE0</accession>